<proteinExistence type="predicted"/>
<organism evidence="2 3">
    <name type="scientific">Strongylocentrotus purpuratus</name>
    <name type="common">Purple sea urchin</name>
    <dbReference type="NCBI Taxonomy" id="7668"/>
    <lineage>
        <taxon>Eukaryota</taxon>
        <taxon>Metazoa</taxon>
        <taxon>Echinodermata</taxon>
        <taxon>Eleutherozoa</taxon>
        <taxon>Echinozoa</taxon>
        <taxon>Echinoidea</taxon>
        <taxon>Euechinoidea</taxon>
        <taxon>Echinacea</taxon>
        <taxon>Camarodonta</taxon>
        <taxon>Echinidea</taxon>
        <taxon>Strongylocentrotidae</taxon>
        <taxon>Strongylocentrotus</taxon>
    </lineage>
</organism>
<evidence type="ECO:0000256" key="1">
    <source>
        <dbReference type="SAM" id="MobiDB-lite"/>
    </source>
</evidence>
<dbReference type="EnsemblMetazoa" id="XM_030998625">
    <property type="protein sequence ID" value="XP_030854485"/>
    <property type="gene ID" value="LOC115929516"/>
</dbReference>
<reference evidence="2" key="2">
    <citation type="submission" date="2021-01" db="UniProtKB">
        <authorList>
            <consortium name="EnsemblMetazoa"/>
        </authorList>
    </citation>
    <scope>IDENTIFICATION</scope>
</reference>
<evidence type="ECO:0000313" key="2">
    <source>
        <dbReference type="EnsemblMetazoa" id="XP_030854485"/>
    </source>
</evidence>
<feature type="region of interest" description="Disordered" evidence="1">
    <location>
        <begin position="221"/>
        <end position="245"/>
    </location>
</feature>
<dbReference type="InParanoid" id="A0A7M7T537"/>
<reference evidence="3" key="1">
    <citation type="submission" date="2015-02" db="EMBL/GenBank/DDBJ databases">
        <title>Genome sequencing for Strongylocentrotus purpuratus.</title>
        <authorList>
            <person name="Murali S."/>
            <person name="Liu Y."/>
            <person name="Vee V."/>
            <person name="English A."/>
            <person name="Wang M."/>
            <person name="Skinner E."/>
            <person name="Han Y."/>
            <person name="Muzny D.M."/>
            <person name="Worley K.C."/>
            <person name="Gibbs R.A."/>
        </authorList>
    </citation>
    <scope>NUCLEOTIDE SEQUENCE</scope>
</reference>
<dbReference type="KEGG" id="spu:115929516"/>
<dbReference type="Proteomes" id="UP000007110">
    <property type="component" value="Unassembled WGS sequence"/>
</dbReference>
<accession>A0A7M7T537</accession>
<dbReference type="RefSeq" id="XP_030854485.1">
    <property type="nucleotide sequence ID" value="XM_030998625.1"/>
</dbReference>
<name>A0A7M7T537_STRPU</name>
<sequence>MAAFMSFPVTRTHAKFSRFNFSIDHNSLHLGISKSASSRFLGDKLDNYAIVSLITEHESSTAEDRELFVCLQILDDAVVRKSISLSQVSECPDTVTVYATETFHKHYKILDHEDVYIRPVKAFPLTKVVFGARTSRCYEWSKKRLFSTGLLVSACQQKVLVRANDRFLAPVIPVFSGDETYSLANYMDLIALECEPVTQGIISVNTSIVITDMSSGVFFPDERRLSSRQNRNERRDGSDDGTVSPCFQLPEPRIMSDFAQGLLEFWEHHELQNQHSDSGTADDMSLSSGATFDINMNGDHLNPSSLTLRPVLMPTSSAHRNAFGKGSRSACNSFISDQCELVYKLGVTKDTLDRLHAYNGSWVKISLAGHPSETEEGIDDNYVADLDSTVIEEAAVTSLPRPRPGNLDLIQTSTGVCTPKNLPIHRMLS</sequence>
<dbReference type="AlphaFoldDB" id="A0A7M7T537"/>
<dbReference type="OrthoDB" id="6428345at2759"/>
<evidence type="ECO:0008006" key="4">
    <source>
        <dbReference type="Google" id="ProtNLM"/>
    </source>
</evidence>
<feature type="compositionally biased region" description="Basic and acidic residues" evidence="1">
    <location>
        <begin position="221"/>
        <end position="238"/>
    </location>
</feature>
<protein>
    <recommendedName>
        <fullName evidence="4">CABIT domain-containing protein</fullName>
    </recommendedName>
</protein>
<keyword evidence="3" id="KW-1185">Reference proteome</keyword>
<dbReference type="GeneID" id="115929516"/>
<evidence type="ECO:0000313" key="3">
    <source>
        <dbReference type="Proteomes" id="UP000007110"/>
    </source>
</evidence>